<keyword evidence="7 12" id="KW-0862">Zinc</keyword>
<proteinExistence type="inferred from homology"/>
<feature type="binding site" evidence="12 15">
    <location>
        <position position="133"/>
    </location>
    <ligand>
        <name>NAD(+)</name>
        <dbReference type="ChEBI" id="CHEBI:57540"/>
    </ligand>
</feature>
<dbReference type="InterPro" id="IPR001692">
    <property type="entry name" value="Histidinol_DH_CS"/>
</dbReference>
<dbReference type="UniPathway" id="UPA00031">
    <property type="reaction ID" value="UER00014"/>
</dbReference>
<dbReference type="GO" id="GO:0004399">
    <property type="term" value="F:histidinol dehydrogenase activity"/>
    <property type="evidence" value="ECO:0007669"/>
    <property type="project" value="UniProtKB-UniRule"/>
</dbReference>
<keyword evidence="10 12" id="KW-0368">Histidine biosynthesis</keyword>
<keyword evidence="8 12" id="KW-0560">Oxidoreductase</keyword>
<evidence type="ECO:0000256" key="14">
    <source>
        <dbReference type="PIRSR" id="PIRSR000099-1"/>
    </source>
</evidence>
<comment type="function">
    <text evidence="1 12">Catalyzes the sequential NAD-dependent oxidations of L-histidinol to L-histidinaldehyde and then to L-histidine.</text>
</comment>
<feature type="binding site" evidence="12 15">
    <location>
        <position position="191"/>
    </location>
    <ligand>
        <name>NAD(+)</name>
        <dbReference type="ChEBI" id="CHEBI:57540"/>
    </ligand>
</feature>
<dbReference type="STRING" id="374463.BCI_0404"/>
<feature type="binding site" evidence="12 17">
    <location>
        <position position="262"/>
    </location>
    <ligand>
        <name>Zn(2+)</name>
        <dbReference type="ChEBI" id="CHEBI:29105"/>
    </ligand>
</feature>
<protein>
    <recommendedName>
        <fullName evidence="4 12">Histidinol dehydrogenase</fullName>
        <shortName evidence="12">HDH</shortName>
        <ecNumber evidence="4 12">1.1.1.23</ecNumber>
    </recommendedName>
</protein>
<comment type="pathway">
    <text evidence="2 12">Amino-acid biosynthesis; L-histidine biosynthesis; L-histidine from 5-phospho-alpha-D-ribose 1-diphosphate: step 9/9.</text>
</comment>
<dbReference type="InterPro" id="IPR016161">
    <property type="entry name" value="Ald_DH/histidinol_DH"/>
</dbReference>
<dbReference type="NCBIfam" id="TIGR00069">
    <property type="entry name" value="hisD"/>
    <property type="match status" value="1"/>
</dbReference>
<comment type="catalytic activity">
    <reaction evidence="11 12">
        <text>L-histidinol + 2 NAD(+) + H2O = L-histidine + 2 NADH + 3 H(+)</text>
        <dbReference type="Rhea" id="RHEA:20641"/>
        <dbReference type="ChEBI" id="CHEBI:15377"/>
        <dbReference type="ChEBI" id="CHEBI:15378"/>
        <dbReference type="ChEBI" id="CHEBI:57540"/>
        <dbReference type="ChEBI" id="CHEBI:57595"/>
        <dbReference type="ChEBI" id="CHEBI:57699"/>
        <dbReference type="ChEBI" id="CHEBI:57945"/>
        <dbReference type="EC" id="1.1.1.23"/>
    </reaction>
</comment>
<evidence type="ECO:0000313" key="20">
    <source>
        <dbReference type="Proteomes" id="UP000002427"/>
    </source>
</evidence>
<dbReference type="InterPro" id="IPR022695">
    <property type="entry name" value="Histidinol_DH_monofunct"/>
</dbReference>
<keyword evidence="6 12" id="KW-0479">Metal-binding</keyword>
<feature type="binding site" evidence="12 16">
    <location>
        <position position="262"/>
    </location>
    <ligand>
        <name>substrate</name>
    </ligand>
</feature>
<evidence type="ECO:0000313" key="19">
    <source>
        <dbReference type="EMBL" id="ABF13996.1"/>
    </source>
</evidence>
<evidence type="ECO:0000256" key="12">
    <source>
        <dbReference type="HAMAP-Rule" id="MF_01024"/>
    </source>
</evidence>
<dbReference type="PIRSF" id="PIRSF000099">
    <property type="entry name" value="Histidinol_dh"/>
    <property type="match status" value="1"/>
</dbReference>
<evidence type="ECO:0000256" key="11">
    <source>
        <dbReference type="ARBA" id="ARBA00049489"/>
    </source>
</evidence>
<feature type="binding site" evidence="12 16">
    <location>
        <position position="422"/>
    </location>
    <ligand>
        <name>substrate</name>
    </ligand>
</feature>
<evidence type="ECO:0000256" key="8">
    <source>
        <dbReference type="ARBA" id="ARBA00023002"/>
    </source>
</evidence>
<dbReference type="SUPFAM" id="SSF53720">
    <property type="entry name" value="ALDH-like"/>
    <property type="match status" value="1"/>
</dbReference>
<evidence type="ECO:0000256" key="2">
    <source>
        <dbReference type="ARBA" id="ARBA00004940"/>
    </source>
</evidence>
<evidence type="ECO:0000256" key="16">
    <source>
        <dbReference type="PIRSR" id="PIRSR000099-3"/>
    </source>
</evidence>
<dbReference type="FunFam" id="3.40.50.1980:FF:000001">
    <property type="entry name" value="Histidinol dehydrogenase"/>
    <property type="match status" value="1"/>
</dbReference>
<dbReference type="PRINTS" id="PR00083">
    <property type="entry name" value="HOLDHDRGNASE"/>
</dbReference>
<feature type="binding site" evidence="12 15">
    <location>
        <position position="214"/>
    </location>
    <ligand>
        <name>NAD(+)</name>
        <dbReference type="ChEBI" id="CHEBI:57540"/>
    </ligand>
</feature>
<sequence>MINSPLSMLVRWHDYNTEQQAMLLARPALSISENVISTVNEILTQVCQTGDRALRNFNLQFDGIHTPQLRITEKNIALASSRIAPDVKQAITIALTNINRFHRAQKCPDIDLETQPGVNCRQLTKPITSVGLYIPGGLAPLFSTVMMLAIPANIAGCKRIIVCSPPPIADEILYVAQLCGVHEIYQVGGAQAIAAMGFGTQSITHVDKIFGPGNAWVTEAKRQISQKLNGVAVDMQAGPSEIIVIADSNAYPSFIAADLLSQAEHGPDSHVILLTNDIKIAEQVALEIDIQLKNLPRAAIARQALANTKLIIVDHLAEGIAISNSYGPEHLIIQTCNADKWLTHITNAGSIFLGYWSPESAGDYASGTNHVLPTYGYTKTYSGISVADFQKRITVQNLTPQGLLLLASTIETLAQAEQLTAHKNAVTLRVNMLKELS</sequence>
<gene>
    <name evidence="12 19" type="primary">hisD</name>
    <name evidence="19" type="ordered locus">BCI_0404</name>
</gene>
<reference evidence="19 20" key="1">
    <citation type="journal article" date="2006" name="PLoS Biol.">
        <title>Metabolic complementarity and genomics of the dual bacterial symbiosis of sharpshooters.</title>
        <authorList>
            <person name="Wu D."/>
            <person name="Daugherty S.C."/>
            <person name="Van Aken S.E."/>
            <person name="Pai G.H."/>
            <person name="Watkins K.L."/>
            <person name="Khouri H."/>
            <person name="Tallon L.J."/>
            <person name="Zaborsky J.M."/>
            <person name="Dunbar H.E."/>
            <person name="Tran P.L."/>
            <person name="Moran N.A."/>
            <person name="Eisen J.A."/>
        </authorList>
    </citation>
    <scope>NUCLEOTIDE SEQUENCE [LARGE SCALE GENOMIC DNA]</scope>
    <source>
        <strain evidence="19">Hc</strain>
    </source>
</reference>
<dbReference type="HAMAP" id="MF_01024">
    <property type="entry name" value="HisD"/>
    <property type="match status" value="1"/>
</dbReference>
<dbReference type="OrthoDB" id="9805269at2"/>
<dbReference type="Gene3D" id="3.40.50.1980">
    <property type="entry name" value="Nitrogenase molybdenum iron protein domain"/>
    <property type="match status" value="2"/>
</dbReference>
<feature type="binding site" evidence="12 16">
    <location>
        <position position="330"/>
    </location>
    <ligand>
        <name>substrate</name>
    </ligand>
</feature>
<name>Q1LT67_BAUCH</name>
<dbReference type="HOGENOM" id="CLU_006732_3_0_6"/>
<evidence type="ECO:0000256" key="10">
    <source>
        <dbReference type="ARBA" id="ARBA00023102"/>
    </source>
</evidence>
<dbReference type="CDD" id="cd06572">
    <property type="entry name" value="Histidinol_dh"/>
    <property type="match status" value="1"/>
</dbReference>
<feature type="active site" description="Proton acceptor" evidence="12 14">
    <location>
        <position position="329"/>
    </location>
</feature>
<dbReference type="EMBL" id="CP000238">
    <property type="protein sequence ID" value="ABF13996.1"/>
    <property type="molecule type" value="Genomic_DNA"/>
</dbReference>
<feature type="binding site" evidence="12 16">
    <location>
        <position position="265"/>
    </location>
    <ligand>
        <name>substrate</name>
    </ligand>
</feature>
<feature type="binding site" evidence="12 16">
    <location>
        <position position="240"/>
    </location>
    <ligand>
        <name>substrate</name>
    </ligand>
</feature>
<keyword evidence="9 12" id="KW-0520">NAD</keyword>
<organism evidence="19 20">
    <name type="scientific">Baumannia cicadellinicola subsp. Homalodisca coagulata</name>
    <dbReference type="NCBI Taxonomy" id="374463"/>
    <lineage>
        <taxon>Bacteria</taxon>
        <taxon>Pseudomonadati</taxon>
        <taxon>Pseudomonadota</taxon>
        <taxon>Gammaproteobacteria</taxon>
        <taxon>Candidatus Palibaumannia</taxon>
    </lineage>
</organism>
<dbReference type="AlphaFoldDB" id="Q1LT67"/>
<comment type="similarity">
    <text evidence="3 12 13 18">Belongs to the histidinol dehydrogenase family.</text>
</comment>
<evidence type="ECO:0000256" key="9">
    <source>
        <dbReference type="ARBA" id="ARBA00023027"/>
    </source>
</evidence>
<dbReference type="RefSeq" id="WP_011520580.1">
    <property type="nucleotide sequence ID" value="NC_007984.1"/>
</dbReference>
<evidence type="ECO:0000256" key="17">
    <source>
        <dbReference type="PIRSR" id="PIRSR000099-4"/>
    </source>
</evidence>
<dbReference type="GO" id="GO:0008270">
    <property type="term" value="F:zinc ion binding"/>
    <property type="evidence" value="ECO:0007669"/>
    <property type="project" value="UniProtKB-UniRule"/>
</dbReference>
<keyword evidence="20" id="KW-1185">Reference proteome</keyword>
<feature type="binding site" evidence="12 17">
    <location>
        <position position="363"/>
    </location>
    <ligand>
        <name>Zn(2+)</name>
        <dbReference type="ChEBI" id="CHEBI:29105"/>
    </ligand>
</feature>
<dbReference type="PROSITE" id="PS00611">
    <property type="entry name" value="HISOL_DEHYDROGENASE"/>
    <property type="match status" value="1"/>
</dbReference>
<dbReference type="PANTHER" id="PTHR21256:SF2">
    <property type="entry name" value="HISTIDINE BIOSYNTHESIS TRIFUNCTIONAL PROTEIN"/>
    <property type="match status" value="1"/>
</dbReference>
<dbReference type="FunFam" id="1.20.5.1300:FF:000001">
    <property type="entry name" value="Histidine biosynthesis trifunctional protein"/>
    <property type="match status" value="1"/>
</dbReference>
<feature type="binding site" evidence="12 16">
    <location>
        <position position="363"/>
    </location>
    <ligand>
        <name>substrate</name>
    </ligand>
</feature>
<dbReference type="Proteomes" id="UP000002427">
    <property type="component" value="Chromosome"/>
</dbReference>
<evidence type="ECO:0000256" key="15">
    <source>
        <dbReference type="PIRSR" id="PIRSR000099-2"/>
    </source>
</evidence>
<dbReference type="Gene3D" id="1.20.5.1300">
    <property type="match status" value="1"/>
</dbReference>
<evidence type="ECO:0000256" key="3">
    <source>
        <dbReference type="ARBA" id="ARBA00010178"/>
    </source>
</evidence>
<feature type="active site" description="Proton acceptor" evidence="12 14">
    <location>
        <position position="330"/>
    </location>
</feature>
<evidence type="ECO:0000256" key="4">
    <source>
        <dbReference type="ARBA" id="ARBA00012965"/>
    </source>
</evidence>
<feature type="binding site" evidence="12 17">
    <location>
        <position position="265"/>
    </location>
    <ligand>
        <name>Zn(2+)</name>
        <dbReference type="ChEBI" id="CHEBI:29105"/>
    </ligand>
</feature>
<evidence type="ECO:0000256" key="7">
    <source>
        <dbReference type="ARBA" id="ARBA00022833"/>
    </source>
</evidence>
<evidence type="ECO:0000256" key="1">
    <source>
        <dbReference type="ARBA" id="ARBA00003850"/>
    </source>
</evidence>
<dbReference type="PANTHER" id="PTHR21256">
    <property type="entry name" value="HISTIDINOL DEHYDROGENASE HDH"/>
    <property type="match status" value="1"/>
</dbReference>
<feature type="binding site" evidence="12 16">
    <location>
        <position position="417"/>
    </location>
    <ligand>
        <name>substrate</name>
    </ligand>
</feature>
<dbReference type="GO" id="GO:0000105">
    <property type="term" value="P:L-histidine biosynthetic process"/>
    <property type="evidence" value="ECO:0007669"/>
    <property type="project" value="UniProtKB-UniRule"/>
</dbReference>
<accession>Q1LT67</accession>
<evidence type="ECO:0000256" key="6">
    <source>
        <dbReference type="ARBA" id="ARBA00022723"/>
    </source>
</evidence>
<comment type="cofactor">
    <cofactor evidence="12 17">
        <name>Zn(2+)</name>
        <dbReference type="ChEBI" id="CHEBI:29105"/>
    </cofactor>
    <text evidence="12 17">Binds 1 zinc ion per subunit.</text>
</comment>
<evidence type="ECO:0000256" key="5">
    <source>
        <dbReference type="ARBA" id="ARBA00022605"/>
    </source>
</evidence>
<dbReference type="EC" id="1.1.1.23" evidence="4 12"/>
<dbReference type="GO" id="GO:0005829">
    <property type="term" value="C:cytosol"/>
    <property type="evidence" value="ECO:0007669"/>
    <property type="project" value="TreeGrafter"/>
</dbReference>
<evidence type="ECO:0000256" key="13">
    <source>
        <dbReference type="PIRNR" id="PIRNR000099"/>
    </source>
</evidence>
<dbReference type="GO" id="GO:0051287">
    <property type="term" value="F:NAD binding"/>
    <property type="evidence" value="ECO:0007669"/>
    <property type="project" value="InterPro"/>
</dbReference>
<dbReference type="KEGG" id="bci:BCI_0404"/>
<evidence type="ECO:0000256" key="18">
    <source>
        <dbReference type="RuleBase" id="RU004175"/>
    </source>
</evidence>
<keyword evidence="5 12" id="KW-0028">Amino-acid biosynthesis</keyword>
<feature type="binding site" evidence="12 17">
    <location>
        <position position="422"/>
    </location>
    <ligand>
        <name>Zn(2+)</name>
        <dbReference type="ChEBI" id="CHEBI:29105"/>
    </ligand>
</feature>
<dbReference type="InterPro" id="IPR012131">
    <property type="entry name" value="Hstdl_DH"/>
</dbReference>
<dbReference type="Pfam" id="PF00815">
    <property type="entry name" value="Histidinol_dh"/>
    <property type="match status" value="1"/>
</dbReference>